<dbReference type="EMBL" id="JBEAAL010000017">
    <property type="protein sequence ID" value="MEQ1407310.1"/>
    <property type="molecule type" value="Genomic_DNA"/>
</dbReference>
<name>A0ABV0M618_9HYPH</name>
<keyword evidence="1" id="KW-0472">Membrane</keyword>
<keyword evidence="3" id="KW-1185">Reference proteome</keyword>
<evidence type="ECO:0000256" key="1">
    <source>
        <dbReference type="SAM" id="Phobius"/>
    </source>
</evidence>
<dbReference type="Proteomes" id="UP001496627">
    <property type="component" value="Unassembled WGS sequence"/>
</dbReference>
<feature type="transmembrane region" description="Helical" evidence="1">
    <location>
        <begin position="49"/>
        <end position="75"/>
    </location>
</feature>
<proteinExistence type="predicted"/>
<evidence type="ECO:0000313" key="2">
    <source>
        <dbReference type="EMBL" id="MEQ1407310.1"/>
    </source>
</evidence>
<organism evidence="2 3">
    <name type="scientific">Neorhizobium phenanthreniclasticum</name>
    <dbReference type="NCBI Taxonomy" id="3157917"/>
    <lineage>
        <taxon>Bacteria</taxon>
        <taxon>Pseudomonadati</taxon>
        <taxon>Pseudomonadota</taxon>
        <taxon>Alphaproteobacteria</taxon>
        <taxon>Hyphomicrobiales</taxon>
        <taxon>Rhizobiaceae</taxon>
        <taxon>Rhizobium/Agrobacterium group</taxon>
        <taxon>Neorhizobium</taxon>
    </lineage>
</organism>
<accession>A0ABV0M618</accession>
<dbReference type="RefSeq" id="WP_348863760.1">
    <property type="nucleotide sequence ID" value="NZ_JBEAAL010000017.1"/>
</dbReference>
<gene>
    <name evidence="2" type="ORF">ABK249_20465</name>
</gene>
<keyword evidence="1" id="KW-1133">Transmembrane helix</keyword>
<reference evidence="2 3" key="1">
    <citation type="submission" date="2024-05" db="EMBL/GenBank/DDBJ databases">
        <title>Neorhizobium sp. Rsf11, a plant growth promoting and heavy metal resistant PAH-degrader.</title>
        <authorList>
            <person name="Golubev S.N."/>
            <person name="Muratova A.Y."/>
            <person name="Markelova M.I."/>
        </authorList>
    </citation>
    <scope>NUCLEOTIDE SEQUENCE [LARGE SCALE GENOMIC DNA]</scope>
    <source>
        <strain evidence="2 3">Rsf11</strain>
    </source>
</reference>
<sequence length="97" mass="10708">MGWAFAVCVLIGAVCALRMPILVFAIVAFIVMAVYAAMSYAAGSTAWQAIGWGFLFAALLEAGYVVSYWLLYFFYSRRPAGKRETASRKVQSRYSAD</sequence>
<protein>
    <submittedName>
        <fullName evidence="2">Uncharacterized protein</fullName>
    </submittedName>
</protein>
<feature type="transmembrane region" description="Helical" evidence="1">
    <location>
        <begin position="7"/>
        <end position="37"/>
    </location>
</feature>
<keyword evidence="1" id="KW-0812">Transmembrane</keyword>
<evidence type="ECO:0000313" key="3">
    <source>
        <dbReference type="Proteomes" id="UP001496627"/>
    </source>
</evidence>
<comment type="caution">
    <text evidence="2">The sequence shown here is derived from an EMBL/GenBank/DDBJ whole genome shotgun (WGS) entry which is preliminary data.</text>
</comment>